<protein>
    <submittedName>
        <fullName evidence="1">Uncharacterized protein</fullName>
    </submittedName>
</protein>
<evidence type="ECO:0000313" key="1">
    <source>
        <dbReference type="EMBL" id="HJC41804.1"/>
    </source>
</evidence>
<dbReference type="Pfam" id="PF20648">
    <property type="entry name" value="DUF6809"/>
    <property type="match status" value="1"/>
</dbReference>
<reference evidence="1" key="2">
    <citation type="submission" date="2021-04" db="EMBL/GenBank/DDBJ databases">
        <authorList>
            <person name="Gilroy R."/>
        </authorList>
    </citation>
    <scope>NUCLEOTIDE SEQUENCE</scope>
    <source>
        <strain evidence="1">CHK186-1790</strain>
    </source>
</reference>
<gene>
    <name evidence="1" type="ORF">H9701_09695</name>
</gene>
<organism evidence="1 2">
    <name type="scientific">Candidatus Intestinimonas pullistercoris</name>
    <dbReference type="NCBI Taxonomy" id="2838623"/>
    <lineage>
        <taxon>Bacteria</taxon>
        <taxon>Bacillati</taxon>
        <taxon>Bacillota</taxon>
        <taxon>Clostridia</taxon>
        <taxon>Eubacteriales</taxon>
        <taxon>Intestinimonas</taxon>
    </lineage>
</organism>
<accession>A0A9D2T160</accession>
<dbReference type="EMBL" id="DWWJ01000181">
    <property type="protein sequence ID" value="HJC41804.1"/>
    <property type="molecule type" value="Genomic_DNA"/>
</dbReference>
<reference evidence="1" key="1">
    <citation type="journal article" date="2021" name="PeerJ">
        <title>Extensive microbial diversity within the chicken gut microbiome revealed by metagenomics and culture.</title>
        <authorList>
            <person name="Gilroy R."/>
            <person name="Ravi A."/>
            <person name="Getino M."/>
            <person name="Pursley I."/>
            <person name="Horton D.L."/>
            <person name="Alikhan N.F."/>
            <person name="Baker D."/>
            <person name="Gharbi K."/>
            <person name="Hall N."/>
            <person name="Watson M."/>
            <person name="Adriaenssens E.M."/>
            <person name="Foster-Nyarko E."/>
            <person name="Jarju S."/>
            <person name="Secka A."/>
            <person name="Antonio M."/>
            <person name="Oren A."/>
            <person name="Chaudhuri R.R."/>
            <person name="La Ragione R."/>
            <person name="Hildebrand F."/>
            <person name="Pallen M.J."/>
        </authorList>
    </citation>
    <scope>NUCLEOTIDE SEQUENCE</scope>
    <source>
        <strain evidence="1">CHK186-1790</strain>
    </source>
</reference>
<evidence type="ECO:0000313" key="2">
    <source>
        <dbReference type="Proteomes" id="UP000823882"/>
    </source>
</evidence>
<sequence length="99" mass="10796">MRTTLENLYYGSLTPWDRDIVPGSDLAEALDRAEGCEAALTARLEGEEKALLLALVNAQNEVESNLALENFILGFRLGMRLAVEGLDREDGSRTGGEGR</sequence>
<name>A0A9D2T160_9FIRM</name>
<proteinExistence type="predicted"/>
<dbReference type="Proteomes" id="UP000823882">
    <property type="component" value="Unassembled WGS sequence"/>
</dbReference>
<comment type="caution">
    <text evidence="1">The sequence shown here is derived from an EMBL/GenBank/DDBJ whole genome shotgun (WGS) entry which is preliminary data.</text>
</comment>
<dbReference type="InterPro" id="IPR049215">
    <property type="entry name" value="DUF6809"/>
</dbReference>
<dbReference type="AlphaFoldDB" id="A0A9D2T160"/>